<evidence type="ECO:0000256" key="4">
    <source>
        <dbReference type="SAM" id="SignalP"/>
    </source>
</evidence>
<dbReference type="OMA" id="FEGVMIY"/>
<dbReference type="KEGG" id="ehx:EMIHUDRAFT_99225"/>
<dbReference type="PANTHER" id="PTHR43619:SF2">
    <property type="entry name" value="S-ADENOSYL-L-METHIONINE-DEPENDENT METHYLTRANSFERASES SUPERFAMILY PROTEIN"/>
    <property type="match status" value="1"/>
</dbReference>
<evidence type="ECO:0000256" key="1">
    <source>
        <dbReference type="ARBA" id="ARBA00022603"/>
    </source>
</evidence>
<reference evidence="6" key="1">
    <citation type="journal article" date="2013" name="Nature">
        <title>Pan genome of the phytoplankton Emiliania underpins its global distribution.</title>
        <authorList>
            <person name="Read B.A."/>
            <person name="Kegel J."/>
            <person name="Klute M.J."/>
            <person name="Kuo A."/>
            <person name="Lefebvre S.C."/>
            <person name="Maumus F."/>
            <person name="Mayer C."/>
            <person name="Miller J."/>
            <person name="Monier A."/>
            <person name="Salamov A."/>
            <person name="Young J."/>
            <person name="Aguilar M."/>
            <person name="Claverie J.M."/>
            <person name="Frickenhaus S."/>
            <person name="Gonzalez K."/>
            <person name="Herman E.K."/>
            <person name="Lin Y.C."/>
            <person name="Napier J."/>
            <person name="Ogata H."/>
            <person name="Sarno A.F."/>
            <person name="Shmutz J."/>
            <person name="Schroeder D."/>
            <person name="de Vargas C."/>
            <person name="Verret F."/>
            <person name="von Dassow P."/>
            <person name="Valentin K."/>
            <person name="Van de Peer Y."/>
            <person name="Wheeler G."/>
            <person name="Dacks J.B."/>
            <person name="Delwiche C.F."/>
            <person name="Dyhrman S.T."/>
            <person name="Glockner G."/>
            <person name="John U."/>
            <person name="Richards T."/>
            <person name="Worden A.Z."/>
            <person name="Zhang X."/>
            <person name="Grigoriev I.V."/>
            <person name="Allen A.E."/>
            <person name="Bidle K."/>
            <person name="Borodovsky M."/>
            <person name="Bowler C."/>
            <person name="Brownlee C."/>
            <person name="Cock J.M."/>
            <person name="Elias M."/>
            <person name="Gladyshev V.N."/>
            <person name="Groth M."/>
            <person name="Guda C."/>
            <person name="Hadaegh A."/>
            <person name="Iglesias-Rodriguez M.D."/>
            <person name="Jenkins J."/>
            <person name="Jones B.M."/>
            <person name="Lawson T."/>
            <person name="Leese F."/>
            <person name="Lindquist E."/>
            <person name="Lobanov A."/>
            <person name="Lomsadze A."/>
            <person name="Malik S.B."/>
            <person name="Marsh M.E."/>
            <person name="Mackinder L."/>
            <person name="Mock T."/>
            <person name="Mueller-Roeber B."/>
            <person name="Pagarete A."/>
            <person name="Parker M."/>
            <person name="Probert I."/>
            <person name="Quesneville H."/>
            <person name="Raines C."/>
            <person name="Rensing S.A."/>
            <person name="Riano-Pachon D.M."/>
            <person name="Richier S."/>
            <person name="Rokitta S."/>
            <person name="Shiraiwa Y."/>
            <person name="Soanes D.M."/>
            <person name="van der Giezen M."/>
            <person name="Wahlund T.M."/>
            <person name="Williams B."/>
            <person name="Wilson W."/>
            <person name="Wolfe G."/>
            <person name="Wurch L.L."/>
        </authorList>
    </citation>
    <scope>NUCLEOTIDE SEQUENCE</scope>
</reference>
<evidence type="ECO:0000313" key="6">
    <source>
        <dbReference type="Proteomes" id="UP000013827"/>
    </source>
</evidence>
<dbReference type="SUPFAM" id="SSF53335">
    <property type="entry name" value="S-adenosyl-L-methionine-dependent methyltransferases"/>
    <property type="match status" value="1"/>
</dbReference>
<dbReference type="GO" id="GO:0032259">
    <property type="term" value="P:methylation"/>
    <property type="evidence" value="ECO:0007669"/>
    <property type="project" value="UniProtKB-KW"/>
</dbReference>
<dbReference type="PANTHER" id="PTHR43619">
    <property type="entry name" value="S-ADENOSYL-L-METHIONINE-DEPENDENT METHYLTRANSFERASE YKTD-RELATED"/>
    <property type="match status" value="1"/>
</dbReference>
<keyword evidence="1" id="KW-0489">Methyltransferase</keyword>
<name>A0A0D3K5A7_EMIH1</name>
<keyword evidence="6" id="KW-1185">Reference proteome</keyword>
<dbReference type="eggNOG" id="ENOG502S3EA">
    <property type="taxonomic scope" value="Eukaryota"/>
</dbReference>
<dbReference type="InterPro" id="IPR007213">
    <property type="entry name" value="Ppm1/Ppm2/Tcmp"/>
</dbReference>
<feature type="signal peptide" evidence="4">
    <location>
        <begin position="1"/>
        <end position="17"/>
    </location>
</feature>
<proteinExistence type="predicted"/>
<evidence type="ECO:0008006" key="7">
    <source>
        <dbReference type="Google" id="ProtNLM"/>
    </source>
</evidence>
<keyword evidence="4" id="KW-0732">Signal</keyword>
<keyword evidence="2" id="KW-0808">Transferase</keyword>
<dbReference type="RefSeq" id="XP_005783371.1">
    <property type="nucleotide sequence ID" value="XM_005783314.1"/>
</dbReference>
<dbReference type="GeneID" id="17276214"/>
<dbReference type="InterPro" id="IPR029063">
    <property type="entry name" value="SAM-dependent_MTases_sf"/>
</dbReference>
<sequence length="371" mass="39333">MLSRVSVVLLLASTASAISLRGRAWQRRGVYGRGRTDMPSVAEVSAAVGVPAPWEAPRWVWSGAWKVHKRVLPHLHSWDRAAPADTCVNLVVVWLKAIAGNRRGEGTADGGAAYAMLPHFTRRVVAWPLCYLYPRLHHANVALRTAYLDQQVERELSAAGQRPTRVVVLGAGFDTRALRLGAAHASASWAEVDLPDVIAQKKRLLARASRRRPQLAAAGLPSFHAANLSDAGAARSALREAVRAGGGDARGRRVLYVCEALLIYLPEPQAAALLRSAVEEAAGAGAGAVTFAFADKLPAMREGRGYSPGPPEELPGTPRRAAGGAGAAGPAPSSAFADAAAELRKAGLALEEETWQPKPGLARHMGVARRL</sequence>
<reference evidence="5" key="2">
    <citation type="submission" date="2024-10" db="UniProtKB">
        <authorList>
            <consortium name="EnsemblProtists"/>
        </authorList>
    </citation>
    <scope>IDENTIFICATION</scope>
</reference>
<feature type="chain" id="PRO_5044234140" description="S-adenosyl-L-methionine-dependent methyltransferase" evidence="4">
    <location>
        <begin position="18"/>
        <end position="371"/>
    </location>
</feature>
<dbReference type="PaxDb" id="2903-EOD30942"/>
<dbReference type="GO" id="GO:0008168">
    <property type="term" value="F:methyltransferase activity"/>
    <property type="evidence" value="ECO:0007669"/>
    <property type="project" value="UniProtKB-KW"/>
</dbReference>
<dbReference type="Pfam" id="PF04072">
    <property type="entry name" value="LCM"/>
    <property type="match status" value="1"/>
</dbReference>
<evidence type="ECO:0000313" key="5">
    <source>
        <dbReference type="EnsemblProtists" id="EOD30942"/>
    </source>
</evidence>
<evidence type="ECO:0000256" key="2">
    <source>
        <dbReference type="ARBA" id="ARBA00022679"/>
    </source>
</evidence>
<accession>A0A0D3K5A7</accession>
<organism evidence="5 6">
    <name type="scientific">Emiliania huxleyi (strain CCMP1516)</name>
    <dbReference type="NCBI Taxonomy" id="280463"/>
    <lineage>
        <taxon>Eukaryota</taxon>
        <taxon>Haptista</taxon>
        <taxon>Haptophyta</taxon>
        <taxon>Prymnesiophyceae</taxon>
        <taxon>Isochrysidales</taxon>
        <taxon>Noelaerhabdaceae</taxon>
        <taxon>Emiliania</taxon>
    </lineage>
</organism>
<dbReference type="HOGENOM" id="CLU_805226_0_0_1"/>
<protein>
    <recommendedName>
        <fullName evidence="7">S-adenosyl-L-methionine-dependent methyltransferase</fullName>
    </recommendedName>
</protein>
<dbReference type="EnsemblProtists" id="EOD30942">
    <property type="protein sequence ID" value="EOD30942"/>
    <property type="gene ID" value="EMIHUDRAFT_99225"/>
</dbReference>
<evidence type="ECO:0000256" key="3">
    <source>
        <dbReference type="SAM" id="MobiDB-lite"/>
    </source>
</evidence>
<dbReference type="AlphaFoldDB" id="A0A0D3K5A7"/>
<dbReference type="Gene3D" id="3.40.50.150">
    <property type="entry name" value="Vaccinia Virus protein VP39"/>
    <property type="match status" value="1"/>
</dbReference>
<dbReference type="Proteomes" id="UP000013827">
    <property type="component" value="Unassembled WGS sequence"/>
</dbReference>
<feature type="region of interest" description="Disordered" evidence="3">
    <location>
        <begin position="302"/>
        <end position="333"/>
    </location>
</feature>